<gene>
    <name evidence="2" type="ORF">RAMLITH_02055</name>
</gene>
<dbReference type="Proteomes" id="UP000521868">
    <property type="component" value="Unassembled WGS sequence"/>
</dbReference>
<reference evidence="2 3" key="1">
    <citation type="journal article" date="2020" name="Nature">
        <title>Bacterial chemolithoautotrophy via manganese oxidation.</title>
        <authorList>
            <person name="Yu H."/>
            <person name="Leadbetter J.R."/>
        </authorList>
    </citation>
    <scope>NUCLEOTIDE SEQUENCE [LARGE SCALE GENOMIC DNA]</scope>
    <source>
        <strain evidence="2 3">RBP-1</strain>
    </source>
</reference>
<organism evidence="2 3">
    <name type="scientific">Ramlibacter lithotrophicus</name>
    <dbReference type="NCBI Taxonomy" id="2606681"/>
    <lineage>
        <taxon>Bacteria</taxon>
        <taxon>Pseudomonadati</taxon>
        <taxon>Pseudomonadota</taxon>
        <taxon>Betaproteobacteria</taxon>
        <taxon>Burkholderiales</taxon>
        <taxon>Comamonadaceae</taxon>
        <taxon>Ramlibacter</taxon>
    </lineage>
</organism>
<proteinExistence type="predicted"/>
<protein>
    <recommendedName>
        <fullName evidence="4">LapA family protein</fullName>
    </recommendedName>
</protein>
<keyword evidence="1" id="KW-0812">Transmembrane</keyword>
<comment type="caution">
    <text evidence="2">The sequence shown here is derived from an EMBL/GenBank/DDBJ whole genome shotgun (WGS) entry which is preliminary data.</text>
</comment>
<evidence type="ECO:0000313" key="2">
    <source>
        <dbReference type="EMBL" id="NKE64592.1"/>
    </source>
</evidence>
<keyword evidence="3" id="KW-1185">Reference proteome</keyword>
<evidence type="ECO:0008006" key="4">
    <source>
        <dbReference type="Google" id="ProtNLM"/>
    </source>
</evidence>
<dbReference type="EMBL" id="VTOX01000001">
    <property type="protein sequence ID" value="NKE64592.1"/>
    <property type="molecule type" value="Genomic_DNA"/>
</dbReference>
<evidence type="ECO:0000256" key="1">
    <source>
        <dbReference type="SAM" id="Phobius"/>
    </source>
</evidence>
<keyword evidence="1" id="KW-1133">Transmembrane helix</keyword>
<feature type="transmembrane region" description="Helical" evidence="1">
    <location>
        <begin position="43"/>
        <end position="64"/>
    </location>
</feature>
<accession>A0A7X6DCD2</accession>
<dbReference type="RefSeq" id="WP_168105671.1">
    <property type="nucleotide sequence ID" value="NZ_VTOX01000001.1"/>
</dbReference>
<evidence type="ECO:0000313" key="3">
    <source>
        <dbReference type="Proteomes" id="UP000521868"/>
    </source>
</evidence>
<keyword evidence="1" id="KW-0472">Membrane</keyword>
<dbReference type="AlphaFoldDB" id="A0A7X6DCD2"/>
<sequence>MRARLLFIVLAGVVVAGLAALNWGEVTRTSRLNFGLVLTDAPLAGILLAILAATLVVFLVSSAIQESRNLIAWNRHSKELQAQRDLADKAEASRFTDLRQHIDATLRESRQRDALAGGEFEKSMLQSHRDLRAQLDAMNRTLLARLAELESRVDHRTTVVEPAPVRDRALGEVRPGDVQPADVQRNRMNV</sequence>
<name>A0A7X6DCD2_9BURK</name>